<sequence>MRGFPLTLRALLQQIRLRYLVLPLILLIWTSLLTAQEPAKENLKKQGEPYKSEYDPKDNKPAEEVPLENEAEKIQLDKNLDCFKAVEDLEPVRSADKNEDEHFAYNYILEHARKFSTAALARNSLRNIPYANFVDDIRQDYRYDLIHVEGRIVRIDLMKPTEMLAKASGVKQLYEIWLFPLERANQDNPICLVTSEIPEGIKTGRDVGYWVEFDAYYFKLMKYESGQKLANNRYQWRKAPLFLGKTFQVIPQPEENSLFSFKGGFVPAVVTVLGVVGFTALGIALYFRRGDRKVRERLEQIRGNTNPFENAPPPSEWLEHS</sequence>
<organism evidence="3 4">
    <name type="scientific">Telmatocola sphagniphila</name>
    <dbReference type="NCBI Taxonomy" id="1123043"/>
    <lineage>
        <taxon>Bacteria</taxon>
        <taxon>Pseudomonadati</taxon>
        <taxon>Planctomycetota</taxon>
        <taxon>Planctomycetia</taxon>
        <taxon>Gemmatales</taxon>
        <taxon>Gemmataceae</taxon>
    </lineage>
</organism>
<keyword evidence="4" id="KW-1185">Reference proteome</keyword>
<protein>
    <submittedName>
        <fullName evidence="3">Uncharacterized protein</fullName>
    </submittedName>
</protein>
<dbReference type="RefSeq" id="WP_213499476.1">
    <property type="nucleotide sequence ID" value="NZ_CP074694.1"/>
</dbReference>
<dbReference type="Proteomes" id="UP000676194">
    <property type="component" value="Chromosome"/>
</dbReference>
<feature type="compositionally biased region" description="Basic and acidic residues" evidence="1">
    <location>
        <begin position="42"/>
        <end position="63"/>
    </location>
</feature>
<dbReference type="EMBL" id="CP074694">
    <property type="protein sequence ID" value="QVL34464.1"/>
    <property type="molecule type" value="Genomic_DNA"/>
</dbReference>
<evidence type="ECO:0000313" key="4">
    <source>
        <dbReference type="Proteomes" id="UP000676194"/>
    </source>
</evidence>
<keyword evidence="2" id="KW-0472">Membrane</keyword>
<accession>A0A8E6BAU9</accession>
<evidence type="ECO:0000256" key="2">
    <source>
        <dbReference type="SAM" id="Phobius"/>
    </source>
</evidence>
<dbReference type="KEGG" id="tsph:KIH39_11310"/>
<name>A0A8E6BAU9_9BACT</name>
<keyword evidence="2" id="KW-1133">Transmembrane helix</keyword>
<evidence type="ECO:0000256" key="1">
    <source>
        <dbReference type="SAM" id="MobiDB-lite"/>
    </source>
</evidence>
<dbReference type="AlphaFoldDB" id="A0A8E6BAU9"/>
<evidence type="ECO:0000313" key="3">
    <source>
        <dbReference type="EMBL" id="QVL34464.1"/>
    </source>
</evidence>
<feature type="region of interest" description="Disordered" evidence="1">
    <location>
        <begin position="42"/>
        <end position="68"/>
    </location>
</feature>
<reference evidence="3" key="1">
    <citation type="submission" date="2021-05" db="EMBL/GenBank/DDBJ databases">
        <title>Complete genome sequence of the cellulolytic planctomycete Telmatocola sphagniphila SP2T and characterization of the first cellulase from planctomycetes.</title>
        <authorList>
            <person name="Rakitin A.L."/>
            <person name="Beletsky A.V."/>
            <person name="Naumoff D.G."/>
            <person name="Kulichevskaya I.S."/>
            <person name="Mardanov A.V."/>
            <person name="Ravin N.V."/>
            <person name="Dedysh S.N."/>
        </authorList>
    </citation>
    <scope>NUCLEOTIDE SEQUENCE</scope>
    <source>
        <strain evidence="3">SP2T</strain>
    </source>
</reference>
<proteinExistence type="predicted"/>
<gene>
    <name evidence="3" type="ORF">KIH39_11310</name>
</gene>
<feature type="transmembrane region" description="Helical" evidence="2">
    <location>
        <begin position="265"/>
        <end position="287"/>
    </location>
</feature>
<keyword evidence="2" id="KW-0812">Transmembrane</keyword>